<gene>
    <name evidence="1" type="ORF">GCM10022207_58740</name>
</gene>
<evidence type="ECO:0000313" key="2">
    <source>
        <dbReference type="Proteomes" id="UP001501563"/>
    </source>
</evidence>
<dbReference type="PANTHER" id="PTHR39335:SF1">
    <property type="entry name" value="BLL4220 PROTEIN"/>
    <property type="match status" value="1"/>
</dbReference>
<dbReference type="EMBL" id="BAAAZA010000019">
    <property type="protein sequence ID" value="GAA3883922.1"/>
    <property type="molecule type" value="Genomic_DNA"/>
</dbReference>
<dbReference type="Pfam" id="PF03640">
    <property type="entry name" value="Lipoprotein_15"/>
    <property type="match status" value="2"/>
</dbReference>
<dbReference type="PANTHER" id="PTHR39335">
    <property type="entry name" value="BLL4220 PROTEIN"/>
    <property type="match status" value="1"/>
</dbReference>
<protein>
    <recommendedName>
        <fullName evidence="3">Lipoprotein</fullName>
    </recommendedName>
</protein>
<name>A0ABP7KQ19_9ACTN</name>
<keyword evidence="2" id="KW-1185">Reference proteome</keyword>
<evidence type="ECO:0008006" key="3">
    <source>
        <dbReference type="Google" id="ProtNLM"/>
    </source>
</evidence>
<dbReference type="InterPro" id="IPR005297">
    <property type="entry name" value="Lipoprotein_repeat"/>
</dbReference>
<comment type="caution">
    <text evidence="1">The sequence shown here is derived from an EMBL/GenBank/DDBJ whole genome shotgun (WGS) entry which is preliminary data.</text>
</comment>
<organism evidence="1 2">
    <name type="scientific">Streptomyces lannensis</name>
    <dbReference type="NCBI Taxonomy" id="766498"/>
    <lineage>
        <taxon>Bacteria</taxon>
        <taxon>Bacillati</taxon>
        <taxon>Actinomycetota</taxon>
        <taxon>Actinomycetes</taxon>
        <taxon>Kitasatosporales</taxon>
        <taxon>Streptomycetaceae</taxon>
        <taxon>Streptomyces</taxon>
    </lineage>
</organism>
<reference evidence="2" key="1">
    <citation type="journal article" date="2019" name="Int. J. Syst. Evol. Microbiol.">
        <title>The Global Catalogue of Microorganisms (GCM) 10K type strain sequencing project: providing services to taxonomists for standard genome sequencing and annotation.</title>
        <authorList>
            <consortium name="The Broad Institute Genomics Platform"/>
            <consortium name="The Broad Institute Genome Sequencing Center for Infectious Disease"/>
            <person name="Wu L."/>
            <person name="Ma J."/>
        </authorList>
    </citation>
    <scope>NUCLEOTIDE SEQUENCE [LARGE SCALE GENOMIC DNA]</scope>
    <source>
        <strain evidence="2">JCM 16578</strain>
    </source>
</reference>
<dbReference type="Proteomes" id="UP001501563">
    <property type="component" value="Unassembled WGS sequence"/>
</dbReference>
<accession>A0ABP7KQ19</accession>
<sequence length="169" mass="16543">MSGLALVAALGLAGCGGGSTGDEGGAKGQAPAVAMNPSAVRTSDSPLGTVLVDGSGRTLYLFTADGKNTNSMDCDAACLKLWPPMEGKPKPGDGVDAGLIGTTDGAGRAQVTYAGHPLYYYAADRAAGDVKGQGIDGVWFALDGKGAAVKKAAPAASATQDGGDGGFGY</sequence>
<evidence type="ECO:0000313" key="1">
    <source>
        <dbReference type="EMBL" id="GAA3883922.1"/>
    </source>
</evidence>
<proteinExistence type="predicted"/>